<evidence type="ECO:0000259" key="2">
    <source>
        <dbReference type="Pfam" id="PF00248"/>
    </source>
</evidence>
<dbReference type="Proteomes" id="UP000223982">
    <property type="component" value="Unassembled WGS sequence"/>
</dbReference>
<gene>
    <name evidence="3" type="ORF">APS60_02965</name>
</gene>
<dbReference type="GO" id="GO:0005737">
    <property type="term" value="C:cytoplasm"/>
    <property type="evidence" value="ECO:0007669"/>
    <property type="project" value="TreeGrafter"/>
</dbReference>
<proteinExistence type="predicted"/>
<evidence type="ECO:0000256" key="1">
    <source>
        <dbReference type="ARBA" id="ARBA00023002"/>
    </source>
</evidence>
<dbReference type="GO" id="GO:0016491">
    <property type="term" value="F:oxidoreductase activity"/>
    <property type="evidence" value="ECO:0007669"/>
    <property type="project" value="UniProtKB-KW"/>
</dbReference>
<dbReference type="Pfam" id="PF00248">
    <property type="entry name" value="Aldo_ket_red"/>
    <property type="match status" value="1"/>
</dbReference>
<dbReference type="CDD" id="cd19088">
    <property type="entry name" value="AKR_AKR13B1"/>
    <property type="match status" value="1"/>
</dbReference>
<dbReference type="InterPro" id="IPR050791">
    <property type="entry name" value="Aldo-Keto_reductase"/>
</dbReference>
<name>A0AA44U587_CUTAC</name>
<protein>
    <submittedName>
        <fullName evidence="3">Aldo/keto reductase</fullName>
    </submittedName>
</protein>
<dbReference type="KEGG" id="cacn:RN83_03325"/>
<dbReference type="AlphaFoldDB" id="A0AA44U587"/>
<evidence type="ECO:0000313" key="3">
    <source>
        <dbReference type="EMBL" id="PHJ27776.1"/>
    </source>
</evidence>
<dbReference type="Gene3D" id="3.20.20.100">
    <property type="entry name" value="NADP-dependent oxidoreductase domain"/>
    <property type="match status" value="1"/>
</dbReference>
<dbReference type="PANTHER" id="PTHR43625">
    <property type="entry name" value="AFLATOXIN B1 ALDEHYDE REDUCTASE"/>
    <property type="match status" value="1"/>
</dbReference>
<reference evidence="3 4" key="1">
    <citation type="submission" date="2017-02" db="EMBL/GenBank/DDBJ databases">
        <title>Prevalence of linear plasmids in Propionibacterium acnes isolates obtained from cancerous prostatic tissue.</title>
        <authorList>
            <person name="Davidsson S."/>
            <person name="Bruggemann H."/>
        </authorList>
    </citation>
    <scope>NUCLEOTIDE SEQUENCE [LARGE SCALE GENOMIC DNA]</scope>
    <source>
        <strain evidence="3 4">09-9</strain>
    </source>
</reference>
<evidence type="ECO:0000313" key="4">
    <source>
        <dbReference type="Proteomes" id="UP000223982"/>
    </source>
</evidence>
<dbReference type="SUPFAM" id="SSF51430">
    <property type="entry name" value="NAD(P)-linked oxidoreductase"/>
    <property type="match status" value="1"/>
</dbReference>
<organism evidence="3 4">
    <name type="scientific">Cutibacterium acnes</name>
    <name type="common">Propionibacterium acnes</name>
    <dbReference type="NCBI Taxonomy" id="1747"/>
    <lineage>
        <taxon>Bacteria</taxon>
        <taxon>Bacillati</taxon>
        <taxon>Actinomycetota</taxon>
        <taxon>Actinomycetes</taxon>
        <taxon>Propionibacteriales</taxon>
        <taxon>Propionibacteriaceae</taxon>
        <taxon>Cutibacterium</taxon>
    </lineage>
</organism>
<comment type="caution">
    <text evidence="3">The sequence shown here is derived from an EMBL/GenBank/DDBJ whole genome shotgun (WGS) entry which is preliminary data.</text>
</comment>
<feature type="domain" description="NADP-dependent oxidoreductase" evidence="2">
    <location>
        <begin position="14"/>
        <end position="286"/>
    </location>
</feature>
<accession>A0AA44U587</accession>
<dbReference type="InterPro" id="IPR036812">
    <property type="entry name" value="NAD(P)_OxRdtase_dom_sf"/>
</dbReference>
<dbReference type="PANTHER" id="PTHR43625:SF40">
    <property type="entry name" value="ALDO-KETO REDUCTASE YAKC [NADP(+)]"/>
    <property type="match status" value="1"/>
</dbReference>
<dbReference type="RefSeq" id="WP_002514146.1">
    <property type="nucleotide sequence ID" value="NZ_CABIZT010000001.1"/>
</dbReference>
<dbReference type="EMBL" id="LKVB01000003">
    <property type="protein sequence ID" value="PHJ27776.1"/>
    <property type="molecule type" value="Genomic_DNA"/>
</dbReference>
<dbReference type="InterPro" id="IPR023210">
    <property type="entry name" value="NADP_OxRdtase_dom"/>
</dbReference>
<sequence length="287" mass="31600">MKYRQIGPFRTSAIAYGSMPLSIEGRPDREIAINILHDVLDAGCTHIDTAWAYYESGGVEQYGERLVTDALASWDGDHSTISVATKVGHFRCFNDAGQPVWDVDGSPERLRRDAKLSAEALRTDQIDLLYLHRPDPKVEYEGMVWILAGILDDGLARTAGISNANPDQIRLAHSILGDRLVAVQNQFSPGFLSSRPELELCGELGLAFVAWSPLGGYRRPLDEDAFAAFQRIADARGISRAQVILAWELSQGPHVIPIPGSHRSQTILDSLRSVDVTLDDEELAQLP</sequence>
<keyword evidence="1" id="KW-0560">Oxidoreductase</keyword>